<dbReference type="AlphaFoldDB" id="A0A9N9Q5H3"/>
<feature type="compositionally biased region" description="Polar residues" evidence="1">
    <location>
        <begin position="293"/>
        <end position="307"/>
    </location>
</feature>
<organism evidence="2 3">
    <name type="scientific">Hymenoscyphus albidus</name>
    <dbReference type="NCBI Taxonomy" id="595503"/>
    <lineage>
        <taxon>Eukaryota</taxon>
        <taxon>Fungi</taxon>
        <taxon>Dikarya</taxon>
        <taxon>Ascomycota</taxon>
        <taxon>Pezizomycotina</taxon>
        <taxon>Leotiomycetes</taxon>
        <taxon>Helotiales</taxon>
        <taxon>Helotiaceae</taxon>
        <taxon>Hymenoscyphus</taxon>
    </lineage>
</organism>
<protein>
    <submittedName>
        <fullName evidence="2">Uncharacterized protein</fullName>
    </submittedName>
</protein>
<feature type="compositionally biased region" description="Polar residues" evidence="1">
    <location>
        <begin position="236"/>
        <end position="250"/>
    </location>
</feature>
<feature type="compositionally biased region" description="Low complexity" evidence="1">
    <location>
        <begin position="150"/>
        <end position="178"/>
    </location>
</feature>
<reference evidence="2" key="1">
    <citation type="submission" date="2021-07" db="EMBL/GenBank/DDBJ databases">
        <authorList>
            <person name="Durling M."/>
        </authorList>
    </citation>
    <scope>NUCLEOTIDE SEQUENCE</scope>
</reference>
<dbReference type="Proteomes" id="UP000701801">
    <property type="component" value="Unassembled WGS sequence"/>
</dbReference>
<evidence type="ECO:0000256" key="1">
    <source>
        <dbReference type="SAM" id="MobiDB-lite"/>
    </source>
</evidence>
<evidence type="ECO:0000313" key="3">
    <source>
        <dbReference type="Proteomes" id="UP000701801"/>
    </source>
</evidence>
<name>A0A9N9Q5H3_9HELO</name>
<dbReference type="EMBL" id="CAJVRM010000396">
    <property type="protein sequence ID" value="CAG8980520.1"/>
    <property type="molecule type" value="Genomic_DNA"/>
</dbReference>
<gene>
    <name evidence="2" type="ORF">HYALB_00002517</name>
</gene>
<sequence>MGSIESQGGPGNWHSPEKVEPPTQPGVRAIQYNCYYIGGPADSYSEGFHYGWIKHDFGTEVLSELRDSIRLQLRLSHYGLRVRFIVILYGGESQVRCLMNDDFEDEVFHRLRDETKTSIFVVGVERGEKLPSLENQSLPSYLTDLMPEAPEAPEAQSSPPTPTSSTIPTSPILSASPIRWKDTIHSTPSVRRRSPVSPSRSKAHLASTPPINLATPENIESLIALQNLYKYGSRTAPSINQTETETSTPSPRDAPGYKYLQSVLKTAEDSISDDQDAMSSTPGLEELSDLHETSNGQPSSGNPVTNS</sequence>
<accession>A0A9N9Q5H3</accession>
<proteinExistence type="predicted"/>
<comment type="caution">
    <text evidence="2">The sequence shown here is derived from an EMBL/GenBank/DDBJ whole genome shotgun (WGS) entry which is preliminary data.</text>
</comment>
<feature type="region of interest" description="Disordered" evidence="1">
    <location>
        <begin position="1"/>
        <end position="22"/>
    </location>
</feature>
<keyword evidence="3" id="KW-1185">Reference proteome</keyword>
<feature type="region of interest" description="Disordered" evidence="1">
    <location>
        <begin position="236"/>
        <end position="307"/>
    </location>
</feature>
<evidence type="ECO:0000313" key="2">
    <source>
        <dbReference type="EMBL" id="CAG8980520.1"/>
    </source>
</evidence>
<feature type="region of interest" description="Disordered" evidence="1">
    <location>
        <begin position="150"/>
        <end position="213"/>
    </location>
</feature>
<dbReference type="OrthoDB" id="10336412at2759"/>